<gene>
    <name evidence="1" type="ORF">OOJ09_19375</name>
</gene>
<reference evidence="1" key="1">
    <citation type="submission" date="2022-11" db="EMBL/GenBank/DDBJ databases">
        <authorList>
            <person name="Coimbra C."/>
        </authorList>
    </citation>
    <scope>NUCLEOTIDE SEQUENCE</scope>
    <source>
        <strain evidence="1">Jales19</strain>
    </source>
</reference>
<accession>A0ABT4QXZ3</accession>
<keyword evidence="2" id="KW-1185">Reference proteome</keyword>
<sequence>MTHDDAMQLCKTIAHNMGRLSGIAQQLYRHATEGMETDVTVLRRNSVEVVRDMTGALDALLDLAEVSPGPRAALTDKRLCLLRATF</sequence>
<dbReference type="Proteomes" id="UP001152178">
    <property type="component" value="Unassembled WGS sequence"/>
</dbReference>
<dbReference type="RefSeq" id="WP_269906714.1">
    <property type="nucleotide sequence ID" value="NZ_JAPFQA010000008.1"/>
</dbReference>
<protein>
    <submittedName>
        <fullName evidence="1">Uncharacterized protein</fullName>
    </submittedName>
</protein>
<evidence type="ECO:0000313" key="1">
    <source>
        <dbReference type="EMBL" id="MCZ8546355.1"/>
    </source>
</evidence>
<comment type="caution">
    <text evidence="1">The sequence shown here is derived from an EMBL/GenBank/DDBJ whole genome shotgun (WGS) entry which is preliminary data.</text>
</comment>
<dbReference type="EMBL" id="JAPFQA010000008">
    <property type="protein sequence ID" value="MCZ8546355.1"/>
    <property type="molecule type" value="Genomic_DNA"/>
</dbReference>
<proteinExistence type="predicted"/>
<evidence type="ECO:0000313" key="2">
    <source>
        <dbReference type="Proteomes" id="UP001152178"/>
    </source>
</evidence>
<name>A0ABT4QXZ3_9HYPH</name>
<organism evidence="1 2">
    <name type="scientific">Mesorhizobium qingshengii</name>
    <dbReference type="NCBI Taxonomy" id="1165689"/>
    <lineage>
        <taxon>Bacteria</taxon>
        <taxon>Pseudomonadati</taxon>
        <taxon>Pseudomonadota</taxon>
        <taxon>Alphaproteobacteria</taxon>
        <taxon>Hyphomicrobiales</taxon>
        <taxon>Phyllobacteriaceae</taxon>
        <taxon>Mesorhizobium</taxon>
    </lineage>
</organism>